<evidence type="ECO:0000313" key="2">
    <source>
        <dbReference type="Proteomes" id="UP000799444"/>
    </source>
</evidence>
<protein>
    <submittedName>
        <fullName evidence="1">Uncharacterized protein</fullName>
    </submittedName>
</protein>
<reference evidence="1" key="1">
    <citation type="journal article" date="2020" name="Stud. Mycol.">
        <title>101 Dothideomycetes genomes: a test case for predicting lifestyles and emergence of pathogens.</title>
        <authorList>
            <person name="Haridas S."/>
            <person name="Albert R."/>
            <person name="Binder M."/>
            <person name="Bloem J."/>
            <person name="Labutti K."/>
            <person name="Salamov A."/>
            <person name="Andreopoulos B."/>
            <person name="Baker S."/>
            <person name="Barry K."/>
            <person name="Bills G."/>
            <person name="Bluhm B."/>
            <person name="Cannon C."/>
            <person name="Castanera R."/>
            <person name="Culley D."/>
            <person name="Daum C."/>
            <person name="Ezra D."/>
            <person name="Gonzalez J."/>
            <person name="Henrissat B."/>
            <person name="Kuo A."/>
            <person name="Liang C."/>
            <person name="Lipzen A."/>
            <person name="Lutzoni F."/>
            <person name="Magnuson J."/>
            <person name="Mondo S."/>
            <person name="Nolan M."/>
            <person name="Ohm R."/>
            <person name="Pangilinan J."/>
            <person name="Park H.-J."/>
            <person name="Ramirez L."/>
            <person name="Alfaro M."/>
            <person name="Sun H."/>
            <person name="Tritt A."/>
            <person name="Yoshinaga Y."/>
            <person name="Zwiers L.-H."/>
            <person name="Turgeon B."/>
            <person name="Goodwin S."/>
            <person name="Spatafora J."/>
            <person name="Crous P."/>
            <person name="Grigoriev I."/>
        </authorList>
    </citation>
    <scope>NUCLEOTIDE SEQUENCE</scope>
    <source>
        <strain evidence="1">CBS 125425</strain>
    </source>
</reference>
<dbReference type="EMBL" id="ML996104">
    <property type="protein sequence ID" value="KAF2739540.1"/>
    <property type="molecule type" value="Genomic_DNA"/>
</dbReference>
<evidence type="ECO:0000313" key="1">
    <source>
        <dbReference type="EMBL" id="KAF2739540.1"/>
    </source>
</evidence>
<organism evidence="1 2">
    <name type="scientific">Polyplosphaeria fusca</name>
    <dbReference type="NCBI Taxonomy" id="682080"/>
    <lineage>
        <taxon>Eukaryota</taxon>
        <taxon>Fungi</taxon>
        <taxon>Dikarya</taxon>
        <taxon>Ascomycota</taxon>
        <taxon>Pezizomycotina</taxon>
        <taxon>Dothideomycetes</taxon>
        <taxon>Pleosporomycetidae</taxon>
        <taxon>Pleosporales</taxon>
        <taxon>Tetraplosphaeriaceae</taxon>
        <taxon>Polyplosphaeria</taxon>
    </lineage>
</organism>
<comment type="caution">
    <text evidence="1">The sequence shown here is derived from an EMBL/GenBank/DDBJ whole genome shotgun (WGS) entry which is preliminary data.</text>
</comment>
<dbReference type="Proteomes" id="UP000799444">
    <property type="component" value="Unassembled WGS sequence"/>
</dbReference>
<gene>
    <name evidence="1" type="ORF">EJ04DRAFT_508816</name>
</gene>
<dbReference type="AlphaFoldDB" id="A0A9P4R9A2"/>
<keyword evidence="2" id="KW-1185">Reference proteome</keyword>
<proteinExistence type="predicted"/>
<name>A0A9P4R9A2_9PLEO</name>
<accession>A0A9P4R9A2</accession>
<sequence length="73" mass="8306">MPMIPWRRGASKRRGLDAARALWWQPATFAQTSYPLEAFASTFVELPQKAWCVLYAARYCHVGFIVLFALGTI</sequence>